<dbReference type="SMART" id="SM00343">
    <property type="entry name" value="ZnF_C2HC"/>
    <property type="match status" value="1"/>
</dbReference>
<dbReference type="Gene3D" id="4.10.60.10">
    <property type="entry name" value="Zinc finger, CCHC-type"/>
    <property type="match status" value="1"/>
</dbReference>
<feature type="region of interest" description="Disordered" evidence="2">
    <location>
        <begin position="424"/>
        <end position="502"/>
    </location>
</feature>
<dbReference type="Pfam" id="PF03732">
    <property type="entry name" value="Retrotrans_gag"/>
    <property type="match status" value="1"/>
</dbReference>
<dbReference type="InterPro" id="IPR001878">
    <property type="entry name" value="Znf_CCHC"/>
</dbReference>
<dbReference type="GO" id="GO:0003676">
    <property type="term" value="F:nucleic acid binding"/>
    <property type="evidence" value="ECO:0007669"/>
    <property type="project" value="InterPro"/>
</dbReference>
<keyword evidence="1" id="KW-0862">Zinc</keyword>
<feature type="compositionally biased region" description="Polar residues" evidence="2">
    <location>
        <begin position="472"/>
        <end position="493"/>
    </location>
</feature>
<organism evidence="4 5">
    <name type="scientific">Ficus carica</name>
    <name type="common">Common fig</name>
    <dbReference type="NCBI Taxonomy" id="3494"/>
    <lineage>
        <taxon>Eukaryota</taxon>
        <taxon>Viridiplantae</taxon>
        <taxon>Streptophyta</taxon>
        <taxon>Embryophyta</taxon>
        <taxon>Tracheophyta</taxon>
        <taxon>Spermatophyta</taxon>
        <taxon>Magnoliopsida</taxon>
        <taxon>eudicotyledons</taxon>
        <taxon>Gunneridae</taxon>
        <taxon>Pentapetalae</taxon>
        <taxon>rosids</taxon>
        <taxon>fabids</taxon>
        <taxon>Rosales</taxon>
        <taxon>Moraceae</taxon>
        <taxon>Ficeae</taxon>
        <taxon>Ficus</taxon>
    </lineage>
</organism>
<evidence type="ECO:0000259" key="3">
    <source>
        <dbReference type="PROSITE" id="PS50158"/>
    </source>
</evidence>
<feature type="compositionally biased region" description="Low complexity" evidence="2">
    <location>
        <begin position="452"/>
        <end position="463"/>
    </location>
</feature>
<dbReference type="AlphaFoldDB" id="A0AA87Z6L0"/>
<keyword evidence="1" id="KW-0479">Metal-binding</keyword>
<dbReference type="PROSITE" id="PS50158">
    <property type="entry name" value="ZF_CCHC"/>
    <property type="match status" value="1"/>
</dbReference>
<dbReference type="PANTHER" id="PTHR34482">
    <property type="entry name" value="DNA DAMAGE-INDUCIBLE PROTEIN 1-LIKE"/>
    <property type="match status" value="1"/>
</dbReference>
<feature type="compositionally biased region" description="Low complexity" evidence="2">
    <location>
        <begin position="432"/>
        <end position="445"/>
    </location>
</feature>
<evidence type="ECO:0000256" key="2">
    <source>
        <dbReference type="SAM" id="MobiDB-lite"/>
    </source>
</evidence>
<proteinExistence type="predicted"/>
<keyword evidence="1" id="KW-0863">Zinc-finger</keyword>
<dbReference type="Proteomes" id="UP001187192">
    <property type="component" value="Unassembled WGS sequence"/>
</dbReference>
<accession>A0AA87Z6L0</accession>
<reference evidence="4" key="1">
    <citation type="submission" date="2023-07" db="EMBL/GenBank/DDBJ databases">
        <title>draft genome sequence of fig (Ficus carica).</title>
        <authorList>
            <person name="Takahashi T."/>
            <person name="Nishimura K."/>
        </authorList>
    </citation>
    <scope>NUCLEOTIDE SEQUENCE</scope>
</reference>
<evidence type="ECO:0000313" key="5">
    <source>
        <dbReference type="Proteomes" id="UP001187192"/>
    </source>
</evidence>
<dbReference type="SUPFAM" id="SSF57756">
    <property type="entry name" value="Retrovirus zinc finger-like domains"/>
    <property type="match status" value="1"/>
</dbReference>
<keyword evidence="5" id="KW-1185">Reference proteome</keyword>
<protein>
    <recommendedName>
        <fullName evidence="3">CCHC-type domain-containing protein</fullName>
    </recommendedName>
</protein>
<feature type="region of interest" description="Disordered" evidence="2">
    <location>
        <begin position="556"/>
        <end position="578"/>
    </location>
</feature>
<dbReference type="InterPro" id="IPR005162">
    <property type="entry name" value="Retrotrans_gag_dom"/>
</dbReference>
<evidence type="ECO:0000256" key="1">
    <source>
        <dbReference type="PROSITE-ProRule" id="PRU00047"/>
    </source>
</evidence>
<feature type="domain" description="CCHC-type" evidence="3">
    <location>
        <begin position="511"/>
        <end position="525"/>
    </location>
</feature>
<sequence length="578" mass="65459">MYGVDLAWEVGASQFGIRAVSCQPTSLRPTSLLQRPKAMPPKRRRAPIQDVDLAAQLNELRQMMLAQQQEIGGLRAQLAQRNQEPPNVEVPPAPVNQPAAPEIPDADPVIPENPIAPEVPVAPVAVPPAPRVRTPEELYDSFRRMKAPEFEAKKAGNRGKKSKGASQGFGQFWELFWPVFGELWWLIFKAKEAAKVGPIWQEKLAAKGGAKGRSTKIRYATVSQQVELITGHSSFKQGWLYLLSESSLSYVYAAGRYTIDADNWLIDLQVILNFLRLNDQEKILCASFVLKKDARLWWEAVQIRWDVTQMTWEDFVEEFKEKYFNTEVMEAQQDELSNFRQGNLSVTEAVQKFEQLARLCPHLFSSERDKVRKMMKMFRSDLAVVINSGPYPPTTVADCVSRAVRAEYWVGQNREQRAKFFQEKREEKAQVKQNQVKQGQTSQQKGQGGPSGQNNNRQYGNNQQKRKWNAGRQGNQQNFPQKKNTPDSNSYPTCQKCGKKHPGECRAGNGRCFLCGKEGHYARSCNLNPQSPQNQQRGHGSQLHAAQMKLEGPAISQGRLEAPEPQGRIYAYTKEDLE</sequence>
<dbReference type="EMBL" id="BTGU01001865">
    <property type="protein sequence ID" value="GMN30513.1"/>
    <property type="molecule type" value="Genomic_DNA"/>
</dbReference>
<dbReference type="InterPro" id="IPR036875">
    <property type="entry name" value="Znf_CCHC_sf"/>
</dbReference>
<comment type="caution">
    <text evidence="4">The sequence shown here is derived from an EMBL/GenBank/DDBJ whole genome shotgun (WGS) entry which is preliminary data.</text>
</comment>
<name>A0AA87Z6L0_FICCA</name>
<gene>
    <name evidence="4" type="ORF">TIFTF001_041471</name>
</gene>
<dbReference type="GO" id="GO:0008270">
    <property type="term" value="F:zinc ion binding"/>
    <property type="evidence" value="ECO:0007669"/>
    <property type="project" value="UniProtKB-KW"/>
</dbReference>
<evidence type="ECO:0000313" key="4">
    <source>
        <dbReference type="EMBL" id="GMN30513.1"/>
    </source>
</evidence>